<name>A0A481NJT5_9POXV</name>
<evidence type="ECO:0000313" key="11">
    <source>
        <dbReference type="EMBL" id="QAV40914.1"/>
    </source>
</evidence>
<dbReference type="EMBL" id="MK388128">
    <property type="protein sequence ID" value="QAV40238.1"/>
    <property type="molecule type" value="Genomic_DNA"/>
</dbReference>
<evidence type="ECO:0000313" key="3">
    <source>
        <dbReference type="EMBL" id="QAV34492.1"/>
    </source>
</evidence>
<evidence type="ECO:0000259" key="2">
    <source>
        <dbReference type="PROSITE" id="PS50026"/>
    </source>
</evidence>
<dbReference type="EMBL" id="MK388119">
    <property type="protein sequence ID" value="QAV38717.1"/>
    <property type="molecule type" value="Genomic_DNA"/>
</dbReference>
<dbReference type="EMBL" id="MK388103">
    <property type="protein sequence ID" value="QAV36013.1"/>
    <property type="molecule type" value="Genomic_DNA"/>
</dbReference>
<dbReference type="Gene3D" id="2.10.25.10">
    <property type="entry name" value="Laminin"/>
    <property type="match status" value="1"/>
</dbReference>
<dbReference type="Proteomes" id="UP000293753">
    <property type="component" value="Genome"/>
</dbReference>
<evidence type="ECO:0000313" key="17">
    <source>
        <dbReference type="Proteomes" id="UP000293894"/>
    </source>
</evidence>
<evidence type="ECO:0000313" key="4">
    <source>
        <dbReference type="EMBL" id="QAV35337.1"/>
    </source>
</evidence>
<dbReference type="EMBL" id="MK388131">
    <property type="protein sequence ID" value="QAV40745.1"/>
    <property type="molecule type" value="Genomic_DNA"/>
</dbReference>
<gene>
    <name evidence="11" type="primary">m010L</name>
</gene>
<dbReference type="Proteomes" id="UP000291627">
    <property type="component" value="Segment"/>
</dbReference>
<dbReference type="Proteomes" id="UP000291290">
    <property type="component" value="Segment"/>
</dbReference>
<dbReference type="Pfam" id="PF00008">
    <property type="entry name" value="EGF"/>
    <property type="match status" value="1"/>
</dbReference>
<dbReference type="PROSITE" id="PS00022">
    <property type="entry name" value="EGF_1"/>
    <property type="match status" value="1"/>
</dbReference>
<dbReference type="Proteomes" id="UP000292684">
    <property type="component" value="Segment"/>
</dbReference>
<comment type="caution">
    <text evidence="1">Lacks conserved residue(s) required for the propagation of feature annotation.</text>
</comment>
<dbReference type="EMBL" id="MK388130">
    <property type="protein sequence ID" value="QAV40576.1"/>
    <property type="molecule type" value="Genomic_DNA"/>
</dbReference>
<dbReference type="EMBL" id="MK388127">
    <property type="protein sequence ID" value="QAV40069.1"/>
    <property type="molecule type" value="Genomic_DNA"/>
</dbReference>
<dbReference type="Proteomes" id="UP000291891">
    <property type="component" value="Segment"/>
</dbReference>
<evidence type="ECO:0000313" key="7">
    <source>
        <dbReference type="EMBL" id="QAV37365.1"/>
    </source>
</evidence>
<dbReference type="Proteomes" id="UP000292406">
    <property type="component" value="Segment"/>
</dbReference>
<dbReference type="Proteomes" id="UP000293894">
    <property type="component" value="Genome"/>
</dbReference>
<dbReference type="EMBL" id="MK388100">
    <property type="protein sequence ID" value="QAV35506.1"/>
    <property type="molecule type" value="Genomic_DNA"/>
</dbReference>
<dbReference type="Proteomes" id="UP000292598">
    <property type="component" value="Segment"/>
</dbReference>
<feature type="disulfide bond" evidence="1">
    <location>
        <begin position="67"/>
        <end position="76"/>
    </location>
</feature>
<dbReference type="EMBL" id="MK388137">
    <property type="protein sequence ID" value="QAV41759.1"/>
    <property type="molecule type" value="Genomic_DNA"/>
</dbReference>
<dbReference type="EMBL" id="MK388094">
    <property type="protein sequence ID" value="QAV34492.1"/>
    <property type="molecule type" value="Genomic_DNA"/>
</dbReference>
<feature type="domain" description="EGF-like" evidence="2">
    <location>
        <begin position="33"/>
        <end position="77"/>
    </location>
</feature>
<protein>
    <submittedName>
        <fullName evidence="11">Myxoma growth factor</fullName>
    </submittedName>
</protein>
<evidence type="ECO:0000313" key="6">
    <source>
        <dbReference type="EMBL" id="QAV36351.1"/>
    </source>
</evidence>
<dbReference type="Proteomes" id="UP000293046">
    <property type="component" value="Segment"/>
</dbReference>
<dbReference type="PROSITE" id="PS50026">
    <property type="entry name" value="EGF_3"/>
    <property type="match status" value="1"/>
</dbReference>
<dbReference type="EMBL" id="MK388113">
    <property type="protein sequence ID" value="QAV37703.1"/>
    <property type="molecule type" value="Genomic_DNA"/>
</dbReference>
<dbReference type="EMBL" id="MK388111">
    <property type="protein sequence ID" value="QAV37365.1"/>
    <property type="molecule type" value="Genomic_DNA"/>
</dbReference>
<dbReference type="Proteomes" id="UP000292368">
    <property type="component" value="Segment"/>
</dbReference>
<keyword evidence="1" id="KW-0245">EGF-like domain</keyword>
<dbReference type="Proteomes" id="UP000294706">
    <property type="component" value="Segment"/>
</dbReference>
<dbReference type="EMBL" id="MK388143">
    <property type="protein sequence ID" value="QAV42773.1"/>
    <property type="molecule type" value="Genomic_DNA"/>
</dbReference>
<dbReference type="EMBL" id="MK388105">
    <property type="protein sequence ID" value="QAV36351.1"/>
    <property type="molecule type" value="Genomic_DNA"/>
</dbReference>
<evidence type="ECO:0000256" key="1">
    <source>
        <dbReference type="PROSITE-ProRule" id="PRU00076"/>
    </source>
</evidence>
<dbReference type="EMBL" id="MK388097">
    <property type="protein sequence ID" value="QAV34999.1"/>
    <property type="molecule type" value="Genomic_DNA"/>
</dbReference>
<evidence type="ECO:0000313" key="16">
    <source>
        <dbReference type="Proteomes" id="UP000291454"/>
    </source>
</evidence>
<evidence type="ECO:0000313" key="8">
    <source>
        <dbReference type="EMBL" id="QAV38717.1"/>
    </source>
</evidence>
<evidence type="ECO:0000313" key="12">
    <source>
        <dbReference type="EMBL" id="QAV41421.1"/>
    </source>
</evidence>
<dbReference type="Proteomes" id="UP000293058">
    <property type="component" value="Genome"/>
</dbReference>
<dbReference type="EMBL" id="MK388135">
    <property type="protein sequence ID" value="QAV41421.1"/>
    <property type="molecule type" value="Genomic_DNA"/>
</dbReference>
<dbReference type="EMBL" id="MK388129">
    <property type="protein sequence ID" value="QAV40407.1"/>
    <property type="molecule type" value="Genomic_DNA"/>
</dbReference>
<dbReference type="Proteomes" id="UP000291454">
    <property type="component" value="Genome"/>
</dbReference>
<evidence type="ECO:0000313" key="9">
    <source>
        <dbReference type="EMBL" id="QAV40069.1"/>
    </source>
</evidence>
<proteinExistence type="predicted"/>
<evidence type="ECO:0000313" key="5">
    <source>
        <dbReference type="EMBL" id="QAV35506.1"/>
    </source>
</evidence>
<dbReference type="EMBL" id="MK388099">
    <property type="protein sequence ID" value="QAV35337.1"/>
    <property type="molecule type" value="Genomic_DNA"/>
</dbReference>
<dbReference type="Proteomes" id="UP000293155">
    <property type="component" value="Genome"/>
</dbReference>
<dbReference type="EMBL" id="MK388102">
    <property type="protein sequence ID" value="QAV35844.1"/>
    <property type="molecule type" value="Genomic_DNA"/>
</dbReference>
<dbReference type="Proteomes" id="UP000294116">
    <property type="component" value="Genome"/>
</dbReference>
<evidence type="ECO:0000313" key="14">
    <source>
        <dbReference type="EMBL" id="QAV42773.1"/>
    </source>
</evidence>
<evidence type="ECO:0000313" key="10">
    <source>
        <dbReference type="EMBL" id="QAV40238.1"/>
    </source>
</evidence>
<organism evidence="11 17">
    <name type="scientific">Myxoma virus</name>
    <dbReference type="NCBI Taxonomy" id="10273"/>
    <lineage>
        <taxon>Viruses</taxon>
        <taxon>Varidnaviria</taxon>
        <taxon>Bamfordvirae</taxon>
        <taxon>Nucleocytoviricota</taxon>
        <taxon>Pokkesviricetes</taxon>
        <taxon>Chitovirales</taxon>
        <taxon>Poxviridae</taxon>
        <taxon>Chordopoxvirinae</taxon>
        <taxon>Leporipoxvirus</taxon>
        <taxon>Leporipoxvirus myxoma</taxon>
    </lineage>
</organism>
<dbReference type="Proteomes" id="UP000294048">
    <property type="component" value="Segment"/>
</dbReference>
<dbReference type="PRINTS" id="PR00009">
    <property type="entry name" value="EGFTGF"/>
</dbReference>
<evidence type="ECO:0000313" key="13">
    <source>
        <dbReference type="EMBL" id="QAV41759.1"/>
    </source>
</evidence>
<dbReference type="EMBL" id="MK388132">
    <property type="protein sequence ID" value="QAV40914.1"/>
    <property type="molecule type" value="Genomic_DNA"/>
</dbReference>
<dbReference type="Proteomes" id="UP000294127">
    <property type="component" value="Segment"/>
</dbReference>
<keyword evidence="1" id="KW-1015">Disulfide bond</keyword>
<accession>A0A481NJT5</accession>
<dbReference type="Proteomes" id="UP000292892">
    <property type="component" value="Genome"/>
</dbReference>
<sequence length="85" mass="9657">MVPRDLVATLLCAMCIVQATMPSLDNYLYIIKRIKLCNDDYKNYCLNNGTCFTVALNNVSLNPFCVCHINYVGSRCQFINLITIK</sequence>
<dbReference type="Proteomes" id="UP000291149">
    <property type="component" value="Segment"/>
</dbReference>
<dbReference type="EMBL" id="MK388106">
    <property type="protein sequence ID" value="QAV36520.1"/>
    <property type="molecule type" value="Genomic_DNA"/>
</dbReference>
<reference evidence="15 16" key="1">
    <citation type="journal article" date="2019" name="J. Virol.">
        <title>Punctuated evolution of myxoma virus: rapid and disjunct evolution of a recent viral lineage in Australia.</title>
        <authorList>
            <person name="Eden J.-S."/>
            <person name="Kerr P.J."/>
            <person name="Holmes E.C."/>
        </authorList>
    </citation>
    <scope>NUCLEOTIDE SEQUENCE [LARGE SCALE GENOMIC DNA]</scope>
    <source>
        <strain evidence="5">Aust/SA/Adelaide Hills/05-2012</strain>
        <strain evidence="3">Aust/SA/Coomandook/12-2013</strain>
        <strain evidence="8">Aust/SA/Mt Gambier/01-2015</strain>
        <strain evidence="14">Aust/SA/Mt Gambier/03-2015</strain>
        <strain evidence="12">Aust/SA/Mt Gambier/09-2015</strain>
        <strain evidence="9">Aust/SA/Quorn/03-2016</strain>
        <strain evidence="10">Aust/SA/Sandy Creek/04-2016</strain>
        <strain evidence="13">Aust/SA/Stewarts Range Rd/09-2015</strain>
        <strain evidence="11">Aust/SA/Turretfield</strain>
        <strain evidence="6">Aust/Vic/Hattah/10-2012</strain>
        <strain evidence="7">Aust/Vic/Hoppers Crossing/03-2012</strain>
        <strain evidence="4">Aust/Vic/Wonga Park/03-2012</strain>
    </source>
</reference>
<dbReference type="SUPFAM" id="SSF57196">
    <property type="entry name" value="EGF/Laminin"/>
    <property type="match status" value="1"/>
</dbReference>
<dbReference type="Proteomes" id="UP000293069">
    <property type="component" value="Segment"/>
</dbReference>
<dbReference type="InterPro" id="IPR000742">
    <property type="entry name" value="EGF"/>
</dbReference>
<evidence type="ECO:0000313" key="15">
    <source>
        <dbReference type="Proteomes" id="UP000291290"/>
    </source>
</evidence>